<evidence type="ECO:0000313" key="1">
    <source>
        <dbReference type="EMBL" id="VAW27238.1"/>
    </source>
</evidence>
<proteinExistence type="predicted"/>
<dbReference type="EMBL" id="UOES01000200">
    <property type="protein sequence ID" value="VAW27238.1"/>
    <property type="molecule type" value="Genomic_DNA"/>
</dbReference>
<gene>
    <name evidence="1" type="ORF">MNBD_BACTEROID06-1276</name>
</gene>
<reference evidence="1" key="1">
    <citation type="submission" date="2018-06" db="EMBL/GenBank/DDBJ databases">
        <authorList>
            <person name="Zhirakovskaya E."/>
        </authorList>
    </citation>
    <scope>NUCLEOTIDE SEQUENCE</scope>
</reference>
<protein>
    <recommendedName>
        <fullName evidence="2">Beta-lactamase</fullName>
    </recommendedName>
</protein>
<name>A0A3B0U9W6_9ZZZZ</name>
<sequence>LDSAKFYYNRAVAFGEENEAYETGYFLYSLLGLGRIADEQGKKEESKAYLKKIKKYANRKNPAHKAARAYLKKKGK</sequence>
<feature type="non-terminal residue" evidence="1">
    <location>
        <position position="1"/>
    </location>
</feature>
<evidence type="ECO:0008006" key="2">
    <source>
        <dbReference type="Google" id="ProtNLM"/>
    </source>
</evidence>
<organism evidence="1">
    <name type="scientific">hydrothermal vent metagenome</name>
    <dbReference type="NCBI Taxonomy" id="652676"/>
    <lineage>
        <taxon>unclassified sequences</taxon>
        <taxon>metagenomes</taxon>
        <taxon>ecological metagenomes</taxon>
    </lineage>
</organism>
<accession>A0A3B0U9W6</accession>
<dbReference type="AlphaFoldDB" id="A0A3B0U9W6"/>